<comment type="caution">
    <text evidence="8">Lacks conserved residue(s) required for the propagation of feature annotation.</text>
</comment>
<evidence type="ECO:0000256" key="8">
    <source>
        <dbReference type="RuleBase" id="RU365088"/>
    </source>
</evidence>
<keyword evidence="5 8" id="KW-0812">Transmembrane</keyword>
<feature type="transmembrane region" description="Helical" evidence="8">
    <location>
        <begin position="304"/>
        <end position="332"/>
    </location>
</feature>
<feature type="transmembrane region" description="Helical" evidence="8">
    <location>
        <begin position="166"/>
        <end position="185"/>
    </location>
</feature>
<feature type="transmembrane region" description="Helical" evidence="8">
    <location>
        <begin position="344"/>
        <end position="364"/>
    </location>
</feature>
<feature type="transmembrane region" description="Helical" evidence="8">
    <location>
        <begin position="47"/>
        <end position="65"/>
    </location>
</feature>
<dbReference type="Proteomes" id="UP000029986">
    <property type="component" value="Chromosome"/>
</dbReference>
<keyword evidence="3 8" id="KW-0813">Transport</keyword>
<evidence type="ECO:0000259" key="9">
    <source>
        <dbReference type="PROSITE" id="PS50850"/>
    </source>
</evidence>
<keyword evidence="4" id="KW-1003">Cell membrane</keyword>
<dbReference type="NCBIfam" id="NF008314">
    <property type="entry name" value="PRK11102.1"/>
    <property type="match status" value="1"/>
</dbReference>
<keyword evidence="8" id="KW-0997">Cell inner membrane</keyword>
<dbReference type="PANTHER" id="PTHR23502:SF132">
    <property type="entry name" value="POLYAMINE TRANSPORTER 2-RELATED"/>
    <property type="match status" value="1"/>
</dbReference>
<dbReference type="HOGENOM" id="CLU_001265_47_0_6"/>
<dbReference type="Gene3D" id="1.20.1720.10">
    <property type="entry name" value="Multidrug resistance protein D"/>
    <property type="match status" value="1"/>
</dbReference>
<evidence type="ECO:0000256" key="4">
    <source>
        <dbReference type="ARBA" id="ARBA00022475"/>
    </source>
</evidence>
<dbReference type="PATRIC" id="fig|1453496.5.peg.2888"/>
<name>A0A097R3W9_HAFAL</name>
<gene>
    <name evidence="10" type="ORF">AT03_14150</name>
</gene>
<dbReference type="GO" id="GO:0015385">
    <property type="term" value="F:sodium:proton antiporter activity"/>
    <property type="evidence" value="ECO:0007669"/>
    <property type="project" value="TreeGrafter"/>
</dbReference>
<sequence length="403" mass="43910">MQTPRSSHLGLILILGLLSMLMPLAIDMYLPSMPVIAEQFGVPSGDVQMTLSAYTLGFAFGQMLYGPMADSIGRKPVIMYGTLFFALAGAACAMAQSVDQLIVMRLIHGLAAAAASVVINALMRDMFTKDDFARMMSFVVLVMTIAPLLAPIMGGALLIWFSWHAIFWAMAGAALLGTVLVAIFIKETLPKEKRQKFRLRTTLGNFASLFRHKRVLCYMLASGFSFAGMFSFLSAGPFVYIDLNGVSPQHFGYYFALNIVFLFIMTLINSRNVRRFGAINMLRFGLLVQFVMGIWLVITAMLDLGFWSLVIGVAAYVGCIAMITSNAMAVILDDFPHMAGTASSLAGTLRFSLGAVVGTLLALASARSEWPMVSSMFLCIFAAMMLFLYASRPAKASNRIDPA</sequence>
<dbReference type="EMBL" id="CP009706">
    <property type="protein sequence ID" value="AIU73419.1"/>
    <property type="molecule type" value="Genomic_DNA"/>
</dbReference>
<dbReference type="CDD" id="cd17320">
    <property type="entry name" value="MFS_MdfA_MDR_like"/>
    <property type="match status" value="1"/>
</dbReference>
<comment type="similarity">
    <text evidence="2 8">Belongs to the major facilitator superfamily. Bcr/CmlA family.</text>
</comment>
<evidence type="ECO:0000256" key="5">
    <source>
        <dbReference type="ARBA" id="ARBA00022692"/>
    </source>
</evidence>
<dbReference type="GO" id="GO:0005886">
    <property type="term" value="C:plasma membrane"/>
    <property type="evidence" value="ECO:0007669"/>
    <property type="project" value="UniProtKB-SubCell"/>
</dbReference>
<feature type="transmembrane region" description="Helical" evidence="8">
    <location>
        <begin position="135"/>
        <end position="160"/>
    </location>
</feature>
<dbReference type="RefSeq" id="WP_038502349.1">
    <property type="nucleotide sequence ID" value="NZ_CP009706.1"/>
</dbReference>
<dbReference type="NCBIfam" id="TIGR00710">
    <property type="entry name" value="efflux_Bcr_CflA"/>
    <property type="match status" value="1"/>
</dbReference>
<dbReference type="eggNOG" id="COG2814">
    <property type="taxonomic scope" value="Bacteria"/>
</dbReference>
<evidence type="ECO:0000313" key="10">
    <source>
        <dbReference type="EMBL" id="AIU73419.1"/>
    </source>
</evidence>
<dbReference type="FunFam" id="1.20.1720.10:FF:000005">
    <property type="entry name" value="Bcr/CflA family efflux transporter"/>
    <property type="match status" value="1"/>
</dbReference>
<feature type="domain" description="Major facilitator superfamily (MFS) profile" evidence="9">
    <location>
        <begin position="11"/>
        <end position="394"/>
    </location>
</feature>
<keyword evidence="7 8" id="KW-0472">Membrane</keyword>
<feature type="transmembrane region" description="Helical" evidence="8">
    <location>
        <begin position="281"/>
        <end position="298"/>
    </location>
</feature>
<dbReference type="KEGG" id="hav:AT03_14150"/>
<feature type="transmembrane region" description="Helical" evidence="8">
    <location>
        <begin position="251"/>
        <end position="269"/>
    </location>
</feature>
<evidence type="ECO:0000256" key="3">
    <source>
        <dbReference type="ARBA" id="ARBA00022448"/>
    </source>
</evidence>
<dbReference type="PANTHER" id="PTHR23502">
    <property type="entry name" value="MAJOR FACILITATOR SUPERFAMILY"/>
    <property type="match status" value="1"/>
</dbReference>
<evidence type="ECO:0000256" key="7">
    <source>
        <dbReference type="ARBA" id="ARBA00023136"/>
    </source>
</evidence>
<dbReference type="PROSITE" id="PS50850">
    <property type="entry name" value="MFS"/>
    <property type="match status" value="1"/>
</dbReference>
<organism evidence="10 11">
    <name type="scientific">Hafnia alvei FB1</name>
    <dbReference type="NCBI Taxonomy" id="1453496"/>
    <lineage>
        <taxon>Bacteria</taxon>
        <taxon>Pseudomonadati</taxon>
        <taxon>Pseudomonadota</taxon>
        <taxon>Gammaproteobacteria</taxon>
        <taxon>Enterobacterales</taxon>
        <taxon>Hafniaceae</taxon>
        <taxon>Hafnia</taxon>
    </lineage>
</organism>
<dbReference type="InterPro" id="IPR004812">
    <property type="entry name" value="Efflux_drug-R_Bcr/CmlA"/>
</dbReference>
<dbReference type="OrthoDB" id="9814303at2"/>
<accession>A0A097R3W9</accession>
<dbReference type="GeneID" id="56892489"/>
<dbReference type="AlphaFoldDB" id="A0A097R3W9"/>
<dbReference type="InterPro" id="IPR036259">
    <property type="entry name" value="MFS_trans_sf"/>
</dbReference>
<keyword evidence="6 8" id="KW-1133">Transmembrane helix</keyword>
<feature type="transmembrane region" description="Helical" evidence="8">
    <location>
        <begin position="215"/>
        <end position="239"/>
    </location>
</feature>
<feature type="transmembrane region" description="Helical" evidence="8">
    <location>
        <begin position="370"/>
        <end position="390"/>
    </location>
</feature>
<evidence type="ECO:0000256" key="2">
    <source>
        <dbReference type="ARBA" id="ARBA00006236"/>
    </source>
</evidence>
<evidence type="ECO:0000256" key="6">
    <source>
        <dbReference type="ARBA" id="ARBA00022989"/>
    </source>
</evidence>
<dbReference type="GO" id="GO:1990961">
    <property type="term" value="P:xenobiotic detoxification by transmembrane export across the plasma membrane"/>
    <property type="evidence" value="ECO:0007669"/>
    <property type="project" value="InterPro"/>
</dbReference>
<dbReference type="SUPFAM" id="SSF103473">
    <property type="entry name" value="MFS general substrate transporter"/>
    <property type="match status" value="1"/>
</dbReference>
<dbReference type="Pfam" id="PF07690">
    <property type="entry name" value="MFS_1"/>
    <property type="match status" value="1"/>
</dbReference>
<proteinExistence type="inferred from homology"/>
<keyword evidence="11" id="KW-1185">Reference proteome</keyword>
<protein>
    <recommendedName>
        <fullName evidence="8">Bcr/CflA family efflux transporter</fullName>
    </recommendedName>
</protein>
<evidence type="ECO:0000256" key="1">
    <source>
        <dbReference type="ARBA" id="ARBA00004651"/>
    </source>
</evidence>
<dbReference type="InterPro" id="IPR011701">
    <property type="entry name" value="MFS"/>
</dbReference>
<reference evidence="10 11" key="1">
    <citation type="journal article" date="2014" name="Gut Pathog.">
        <title>Gene clusters of Hafnia alvei strain FB1 important in survival and pathogenesis: a draft genome perspective.</title>
        <authorList>
            <person name="Tan J.Y."/>
            <person name="Yin W.F."/>
            <person name="Chan K.G."/>
        </authorList>
    </citation>
    <scope>NUCLEOTIDE SEQUENCE [LARGE SCALE GENOMIC DNA]</scope>
    <source>
        <strain evidence="10 11">FB1</strain>
    </source>
</reference>
<feature type="transmembrane region" description="Helical" evidence="8">
    <location>
        <begin position="102"/>
        <end position="123"/>
    </location>
</feature>
<feature type="transmembrane region" description="Helical" evidence="8">
    <location>
        <begin position="77"/>
        <end position="96"/>
    </location>
</feature>
<evidence type="ECO:0000313" key="11">
    <source>
        <dbReference type="Proteomes" id="UP000029986"/>
    </source>
</evidence>
<comment type="subcellular location">
    <subcellularLocation>
        <location evidence="8">Cell inner membrane</location>
        <topology evidence="8">Multi-pass membrane protein</topology>
    </subcellularLocation>
    <subcellularLocation>
        <location evidence="1">Cell membrane</location>
        <topology evidence="1">Multi-pass membrane protein</topology>
    </subcellularLocation>
</comment>
<dbReference type="GO" id="GO:0042910">
    <property type="term" value="F:xenobiotic transmembrane transporter activity"/>
    <property type="evidence" value="ECO:0007669"/>
    <property type="project" value="InterPro"/>
</dbReference>
<dbReference type="InterPro" id="IPR020846">
    <property type="entry name" value="MFS_dom"/>
</dbReference>